<evidence type="ECO:0000313" key="1">
    <source>
        <dbReference type="EMBL" id="MCI63196.1"/>
    </source>
</evidence>
<dbReference type="Proteomes" id="UP000265520">
    <property type="component" value="Unassembled WGS sequence"/>
</dbReference>
<keyword evidence="2" id="KW-1185">Reference proteome</keyword>
<sequence>MNPRELKSASQKEGGETLLFLLGELQGSQQPPLWTLGSWRHPQQQ</sequence>
<name>A0A392TSV8_9FABA</name>
<protein>
    <submittedName>
        <fullName evidence="1">Uncharacterized protein</fullName>
    </submittedName>
</protein>
<reference evidence="1 2" key="1">
    <citation type="journal article" date="2018" name="Front. Plant Sci.">
        <title>Red Clover (Trifolium pratense) and Zigzag Clover (T. medium) - A Picture of Genomic Similarities and Differences.</title>
        <authorList>
            <person name="Dluhosova J."/>
            <person name="Istvanek J."/>
            <person name="Nedelnik J."/>
            <person name="Repkova J."/>
        </authorList>
    </citation>
    <scope>NUCLEOTIDE SEQUENCE [LARGE SCALE GENOMIC DNA]</scope>
    <source>
        <strain evidence="2">cv. 10/8</strain>
        <tissue evidence="1">Leaf</tissue>
    </source>
</reference>
<comment type="caution">
    <text evidence="1">The sequence shown here is derived from an EMBL/GenBank/DDBJ whole genome shotgun (WGS) entry which is preliminary data.</text>
</comment>
<proteinExistence type="predicted"/>
<feature type="non-terminal residue" evidence="1">
    <location>
        <position position="45"/>
    </location>
</feature>
<organism evidence="1 2">
    <name type="scientific">Trifolium medium</name>
    <dbReference type="NCBI Taxonomy" id="97028"/>
    <lineage>
        <taxon>Eukaryota</taxon>
        <taxon>Viridiplantae</taxon>
        <taxon>Streptophyta</taxon>
        <taxon>Embryophyta</taxon>
        <taxon>Tracheophyta</taxon>
        <taxon>Spermatophyta</taxon>
        <taxon>Magnoliopsida</taxon>
        <taxon>eudicotyledons</taxon>
        <taxon>Gunneridae</taxon>
        <taxon>Pentapetalae</taxon>
        <taxon>rosids</taxon>
        <taxon>fabids</taxon>
        <taxon>Fabales</taxon>
        <taxon>Fabaceae</taxon>
        <taxon>Papilionoideae</taxon>
        <taxon>50 kb inversion clade</taxon>
        <taxon>NPAAA clade</taxon>
        <taxon>Hologalegina</taxon>
        <taxon>IRL clade</taxon>
        <taxon>Trifolieae</taxon>
        <taxon>Trifolium</taxon>
    </lineage>
</organism>
<accession>A0A392TSV8</accession>
<dbReference type="AlphaFoldDB" id="A0A392TSV8"/>
<evidence type="ECO:0000313" key="2">
    <source>
        <dbReference type="Proteomes" id="UP000265520"/>
    </source>
</evidence>
<dbReference type="EMBL" id="LXQA010632717">
    <property type="protein sequence ID" value="MCI63196.1"/>
    <property type="molecule type" value="Genomic_DNA"/>
</dbReference>